<proteinExistence type="predicted"/>
<dbReference type="RefSeq" id="WP_323447215.1">
    <property type="nucleotide sequence ID" value="NZ_BSBI01000004.1"/>
</dbReference>
<gene>
    <name evidence="1" type="ORF">SYYSPA8_12650</name>
</gene>
<sequence>MGTNPARETGSLRLVLRPPAGELEVTEFALENDWLRLQEGWVDPQGKLEYRITWECDPEIRFHYTEDALAGCRYVQFSAPSEPAFAAQLETARSGLPWWVLSELTEAVDVAEEDEQRGRALVRMAVGSPADNDDVFERISDGLQSESKVVREFSILASFYSMYPSLRPLLRSVAEGDPSPDVRHHARTFLSALDNLGVSDPQ</sequence>
<comment type="caution">
    <text evidence="1">The sequence shown here is derived from an EMBL/GenBank/DDBJ whole genome shotgun (WGS) entry which is preliminary data.</text>
</comment>
<keyword evidence="2" id="KW-1185">Reference proteome</keyword>
<name>A0ABQ5NXR4_9ACTN</name>
<accession>A0ABQ5NXR4</accession>
<dbReference type="Proteomes" id="UP001291653">
    <property type="component" value="Unassembled WGS sequence"/>
</dbReference>
<reference evidence="1 2" key="1">
    <citation type="submission" date="2022-10" db="EMBL/GenBank/DDBJ databases">
        <title>Draft genome sequence of Streptomyces sp. YSPA8.</title>
        <authorList>
            <person name="Moriuchi R."/>
            <person name="Dohra H."/>
            <person name="Yamamura H."/>
            <person name="Kodani S."/>
        </authorList>
    </citation>
    <scope>NUCLEOTIDE SEQUENCE [LARGE SCALE GENOMIC DNA]</scope>
    <source>
        <strain evidence="1 2">YSPA8</strain>
    </source>
</reference>
<protein>
    <submittedName>
        <fullName evidence="1">HEAT repeat domain-containing protein</fullName>
    </submittedName>
</protein>
<organism evidence="1 2">
    <name type="scientific">Streptomyces yaizuensis</name>
    <dbReference type="NCBI Taxonomy" id="2989713"/>
    <lineage>
        <taxon>Bacteria</taxon>
        <taxon>Bacillati</taxon>
        <taxon>Actinomycetota</taxon>
        <taxon>Actinomycetes</taxon>
        <taxon>Kitasatosporales</taxon>
        <taxon>Streptomycetaceae</taxon>
        <taxon>Streptomyces</taxon>
    </lineage>
</organism>
<dbReference type="EMBL" id="BSBI01000004">
    <property type="protein sequence ID" value="GLF95149.1"/>
    <property type="molecule type" value="Genomic_DNA"/>
</dbReference>
<evidence type="ECO:0000313" key="1">
    <source>
        <dbReference type="EMBL" id="GLF95149.1"/>
    </source>
</evidence>
<dbReference type="InterPro" id="IPR016024">
    <property type="entry name" value="ARM-type_fold"/>
</dbReference>
<evidence type="ECO:0000313" key="2">
    <source>
        <dbReference type="Proteomes" id="UP001291653"/>
    </source>
</evidence>
<dbReference type="SUPFAM" id="SSF48371">
    <property type="entry name" value="ARM repeat"/>
    <property type="match status" value="1"/>
</dbReference>